<dbReference type="EMBL" id="CH964062">
    <property type="protein sequence ID" value="EDW78792.1"/>
    <property type="molecule type" value="Genomic_DNA"/>
</dbReference>
<proteinExistence type="predicted"/>
<accession>B4N353</accession>
<dbReference type="AlphaFoldDB" id="B4N353"/>
<dbReference type="Pfam" id="PF01607">
    <property type="entry name" value="CBM_14"/>
    <property type="match status" value="2"/>
</dbReference>
<evidence type="ECO:0000313" key="3">
    <source>
        <dbReference type="EMBL" id="EDW78792.1"/>
    </source>
</evidence>
<dbReference type="eggNOG" id="ENOG502SAE3">
    <property type="taxonomic scope" value="Eukaryota"/>
</dbReference>
<dbReference type="OrthoDB" id="6597859at2759"/>
<dbReference type="SUPFAM" id="SSF57625">
    <property type="entry name" value="Invertebrate chitin-binding proteins"/>
    <property type="match status" value="2"/>
</dbReference>
<feature type="chain" id="PRO_5002819224" description="Chitin-binding type-2 domain-containing protein" evidence="1">
    <location>
        <begin position="23"/>
        <end position="301"/>
    </location>
</feature>
<dbReference type="KEGG" id="dwi:6645122"/>
<dbReference type="OMA" id="QHSNGWV"/>
<evidence type="ECO:0000256" key="1">
    <source>
        <dbReference type="SAM" id="SignalP"/>
    </source>
</evidence>
<protein>
    <recommendedName>
        <fullName evidence="2">Chitin-binding type-2 domain-containing protein</fullName>
    </recommendedName>
</protein>
<gene>
    <name evidence="3" type="primary">Dwil\GK12631</name>
    <name evidence="3" type="ORF">Dwil_GK12631</name>
</gene>
<dbReference type="Gene3D" id="2.170.140.10">
    <property type="entry name" value="Chitin binding domain"/>
    <property type="match status" value="2"/>
</dbReference>
<dbReference type="Proteomes" id="UP000007798">
    <property type="component" value="Unassembled WGS sequence"/>
</dbReference>
<dbReference type="PhylomeDB" id="B4N353"/>
<keyword evidence="1" id="KW-0732">Signal</keyword>
<dbReference type="GO" id="GO:0008061">
    <property type="term" value="F:chitin binding"/>
    <property type="evidence" value="ECO:0007669"/>
    <property type="project" value="InterPro"/>
</dbReference>
<dbReference type="InterPro" id="IPR036508">
    <property type="entry name" value="Chitin-bd_dom_sf"/>
</dbReference>
<reference evidence="3 4" key="1">
    <citation type="journal article" date="2007" name="Nature">
        <title>Evolution of genes and genomes on the Drosophila phylogeny.</title>
        <authorList>
            <consortium name="Drosophila 12 Genomes Consortium"/>
            <person name="Clark A.G."/>
            <person name="Eisen M.B."/>
            <person name="Smith D.R."/>
            <person name="Bergman C.M."/>
            <person name="Oliver B."/>
            <person name="Markow T.A."/>
            <person name="Kaufman T.C."/>
            <person name="Kellis M."/>
            <person name="Gelbart W."/>
            <person name="Iyer V.N."/>
            <person name="Pollard D.A."/>
            <person name="Sackton T.B."/>
            <person name="Larracuente A.M."/>
            <person name="Singh N.D."/>
            <person name="Abad J.P."/>
            <person name="Abt D.N."/>
            <person name="Adryan B."/>
            <person name="Aguade M."/>
            <person name="Akashi H."/>
            <person name="Anderson W.W."/>
            <person name="Aquadro C.F."/>
            <person name="Ardell D.H."/>
            <person name="Arguello R."/>
            <person name="Artieri C.G."/>
            <person name="Barbash D.A."/>
            <person name="Barker D."/>
            <person name="Barsanti P."/>
            <person name="Batterham P."/>
            <person name="Batzoglou S."/>
            <person name="Begun D."/>
            <person name="Bhutkar A."/>
            <person name="Blanco E."/>
            <person name="Bosak S.A."/>
            <person name="Bradley R.K."/>
            <person name="Brand A.D."/>
            <person name="Brent M.R."/>
            <person name="Brooks A.N."/>
            <person name="Brown R.H."/>
            <person name="Butlin R.K."/>
            <person name="Caggese C."/>
            <person name="Calvi B.R."/>
            <person name="Bernardo de Carvalho A."/>
            <person name="Caspi A."/>
            <person name="Castrezana S."/>
            <person name="Celniker S.E."/>
            <person name="Chang J.L."/>
            <person name="Chapple C."/>
            <person name="Chatterji S."/>
            <person name="Chinwalla A."/>
            <person name="Civetta A."/>
            <person name="Clifton S.W."/>
            <person name="Comeron J.M."/>
            <person name="Costello J.C."/>
            <person name="Coyne J.A."/>
            <person name="Daub J."/>
            <person name="David R.G."/>
            <person name="Delcher A.L."/>
            <person name="Delehaunty K."/>
            <person name="Do C.B."/>
            <person name="Ebling H."/>
            <person name="Edwards K."/>
            <person name="Eickbush T."/>
            <person name="Evans J.D."/>
            <person name="Filipski A."/>
            <person name="Findeiss S."/>
            <person name="Freyhult E."/>
            <person name="Fulton L."/>
            <person name="Fulton R."/>
            <person name="Garcia A.C."/>
            <person name="Gardiner A."/>
            <person name="Garfield D.A."/>
            <person name="Garvin B.E."/>
            <person name="Gibson G."/>
            <person name="Gilbert D."/>
            <person name="Gnerre S."/>
            <person name="Godfrey J."/>
            <person name="Good R."/>
            <person name="Gotea V."/>
            <person name="Gravely B."/>
            <person name="Greenberg A.J."/>
            <person name="Griffiths-Jones S."/>
            <person name="Gross S."/>
            <person name="Guigo R."/>
            <person name="Gustafson E.A."/>
            <person name="Haerty W."/>
            <person name="Hahn M.W."/>
            <person name="Halligan D.L."/>
            <person name="Halpern A.L."/>
            <person name="Halter G.M."/>
            <person name="Han M.V."/>
            <person name="Heger A."/>
            <person name="Hillier L."/>
            <person name="Hinrichs A.S."/>
            <person name="Holmes I."/>
            <person name="Hoskins R.A."/>
            <person name="Hubisz M.J."/>
            <person name="Hultmark D."/>
            <person name="Huntley M.A."/>
            <person name="Jaffe D.B."/>
            <person name="Jagadeeshan S."/>
            <person name="Jeck W.R."/>
            <person name="Johnson J."/>
            <person name="Jones C.D."/>
            <person name="Jordan W.C."/>
            <person name="Karpen G.H."/>
            <person name="Kataoka E."/>
            <person name="Keightley P.D."/>
            <person name="Kheradpour P."/>
            <person name="Kirkness E.F."/>
            <person name="Koerich L.B."/>
            <person name="Kristiansen K."/>
            <person name="Kudrna D."/>
            <person name="Kulathinal R.J."/>
            <person name="Kumar S."/>
            <person name="Kwok R."/>
            <person name="Lander E."/>
            <person name="Langley C.H."/>
            <person name="Lapoint R."/>
            <person name="Lazzaro B.P."/>
            <person name="Lee S.J."/>
            <person name="Levesque L."/>
            <person name="Li R."/>
            <person name="Lin C.F."/>
            <person name="Lin M.F."/>
            <person name="Lindblad-Toh K."/>
            <person name="Llopart A."/>
            <person name="Long M."/>
            <person name="Low L."/>
            <person name="Lozovsky E."/>
            <person name="Lu J."/>
            <person name="Luo M."/>
            <person name="Machado C.A."/>
            <person name="Makalowski W."/>
            <person name="Marzo M."/>
            <person name="Matsuda M."/>
            <person name="Matzkin L."/>
            <person name="McAllister B."/>
            <person name="McBride C.S."/>
            <person name="McKernan B."/>
            <person name="McKernan K."/>
            <person name="Mendez-Lago M."/>
            <person name="Minx P."/>
            <person name="Mollenhauer M.U."/>
            <person name="Montooth K."/>
            <person name="Mount S.M."/>
            <person name="Mu X."/>
            <person name="Myers E."/>
            <person name="Negre B."/>
            <person name="Newfeld S."/>
            <person name="Nielsen R."/>
            <person name="Noor M.A."/>
            <person name="O'Grady P."/>
            <person name="Pachter L."/>
            <person name="Papaceit M."/>
            <person name="Parisi M.J."/>
            <person name="Parisi M."/>
            <person name="Parts L."/>
            <person name="Pedersen J.S."/>
            <person name="Pesole G."/>
            <person name="Phillippy A.M."/>
            <person name="Ponting C.P."/>
            <person name="Pop M."/>
            <person name="Porcelli D."/>
            <person name="Powell J.R."/>
            <person name="Prohaska S."/>
            <person name="Pruitt K."/>
            <person name="Puig M."/>
            <person name="Quesneville H."/>
            <person name="Ram K.R."/>
            <person name="Rand D."/>
            <person name="Rasmussen M.D."/>
            <person name="Reed L.K."/>
            <person name="Reenan R."/>
            <person name="Reily A."/>
            <person name="Remington K.A."/>
            <person name="Rieger T.T."/>
            <person name="Ritchie M.G."/>
            <person name="Robin C."/>
            <person name="Rogers Y.H."/>
            <person name="Rohde C."/>
            <person name="Rozas J."/>
            <person name="Rubenfield M.J."/>
            <person name="Ruiz A."/>
            <person name="Russo S."/>
            <person name="Salzberg S.L."/>
            <person name="Sanchez-Gracia A."/>
            <person name="Saranga D.J."/>
            <person name="Sato H."/>
            <person name="Schaeffer S.W."/>
            <person name="Schatz M.C."/>
            <person name="Schlenke T."/>
            <person name="Schwartz R."/>
            <person name="Segarra C."/>
            <person name="Singh R.S."/>
            <person name="Sirot L."/>
            <person name="Sirota M."/>
            <person name="Sisneros N.B."/>
            <person name="Smith C.D."/>
            <person name="Smith T.F."/>
            <person name="Spieth J."/>
            <person name="Stage D.E."/>
            <person name="Stark A."/>
            <person name="Stephan W."/>
            <person name="Strausberg R.L."/>
            <person name="Strempel S."/>
            <person name="Sturgill D."/>
            <person name="Sutton G."/>
            <person name="Sutton G.G."/>
            <person name="Tao W."/>
            <person name="Teichmann S."/>
            <person name="Tobari Y.N."/>
            <person name="Tomimura Y."/>
            <person name="Tsolas J.M."/>
            <person name="Valente V.L."/>
            <person name="Venter E."/>
            <person name="Venter J.C."/>
            <person name="Vicario S."/>
            <person name="Vieira F.G."/>
            <person name="Vilella A.J."/>
            <person name="Villasante A."/>
            <person name="Walenz B."/>
            <person name="Wang J."/>
            <person name="Wasserman M."/>
            <person name="Watts T."/>
            <person name="Wilson D."/>
            <person name="Wilson R.K."/>
            <person name="Wing R.A."/>
            <person name="Wolfner M.F."/>
            <person name="Wong A."/>
            <person name="Wong G.K."/>
            <person name="Wu C.I."/>
            <person name="Wu G."/>
            <person name="Yamamoto D."/>
            <person name="Yang H.P."/>
            <person name="Yang S.P."/>
            <person name="Yorke J.A."/>
            <person name="Yoshida K."/>
            <person name="Zdobnov E."/>
            <person name="Zhang P."/>
            <person name="Zhang Y."/>
            <person name="Zimin A.V."/>
            <person name="Baldwin J."/>
            <person name="Abdouelleil A."/>
            <person name="Abdulkadir J."/>
            <person name="Abebe A."/>
            <person name="Abera B."/>
            <person name="Abreu J."/>
            <person name="Acer S.C."/>
            <person name="Aftuck L."/>
            <person name="Alexander A."/>
            <person name="An P."/>
            <person name="Anderson E."/>
            <person name="Anderson S."/>
            <person name="Arachi H."/>
            <person name="Azer M."/>
            <person name="Bachantsang P."/>
            <person name="Barry A."/>
            <person name="Bayul T."/>
            <person name="Berlin A."/>
            <person name="Bessette D."/>
            <person name="Bloom T."/>
            <person name="Blye J."/>
            <person name="Boguslavskiy L."/>
            <person name="Bonnet C."/>
            <person name="Boukhgalter B."/>
            <person name="Bourzgui I."/>
            <person name="Brown A."/>
            <person name="Cahill P."/>
            <person name="Channer S."/>
            <person name="Cheshatsang Y."/>
            <person name="Chuda L."/>
            <person name="Citroen M."/>
            <person name="Collymore A."/>
            <person name="Cooke P."/>
            <person name="Costello M."/>
            <person name="D'Aco K."/>
            <person name="Daza R."/>
            <person name="De Haan G."/>
            <person name="DeGray S."/>
            <person name="DeMaso C."/>
            <person name="Dhargay N."/>
            <person name="Dooley K."/>
            <person name="Dooley E."/>
            <person name="Doricent M."/>
            <person name="Dorje P."/>
            <person name="Dorjee K."/>
            <person name="Dupes A."/>
            <person name="Elong R."/>
            <person name="Falk J."/>
            <person name="Farina A."/>
            <person name="Faro S."/>
            <person name="Ferguson D."/>
            <person name="Fisher S."/>
            <person name="Foley C.D."/>
            <person name="Franke A."/>
            <person name="Friedrich D."/>
            <person name="Gadbois L."/>
            <person name="Gearin G."/>
            <person name="Gearin C.R."/>
            <person name="Giannoukos G."/>
            <person name="Goode T."/>
            <person name="Graham J."/>
            <person name="Grandbois E."/>
            <person name="Grewal S."/>
            <person name="Gyaltsen K."/>
            <person name="Hafez N."/>
            <person name="Hagos B."/>
            <person name="Hall J."/>
            <person name="Henson C."/>
            <person name="Hollinger A."/>
            <person name="Honan T."/>
            <person name="Huard M.D."/>
            <person name="Hughes L."/>
            <person name="Hurhula B."/>
            <person name="Husby M.E."/>
            <person name="Kamat A."/>
            <person name="Kanga B."/>
            <person name="Kashin S."/>
            <person name="Khazanovich D."/>
            <person name="Kisner P."/>
            <person name="Lance K."/>
            <person name="Lara M."/>
            <person name="Lee W."/>
            <person name="Lennon N."/>
            <person name="Letendre F."/>
            <person name="LeVine R."/>
            <person name="Lipovsky A."/>
            <person name="Liu X."/>
            <person name="Liu J."/>
            <person name="Liu S."/>
            <person name="Lokyitsang T."/>
            <person name="Lokyitsang Y."/>
            <person name="Lubonja R."/>
            <person name="Lui A."/>
            <person name="MacDonald P."/>
            <person name="Magnisalis V."/>
            <person name="Maru K."/>
            <person name="Matthews C."/>
            <person name="McCusker W."/>
            <person name="McDonough S."/>
            <person name="Mehta T."/>
            <person name="Meldrim J."/>
            <person name="Meneus L."/>
            <person name="Mihai O."/>
            <person name="Mihalev A."/>
            <person name="Mihova T."/>
            <person name="Mittelman R."/>
            <person name="Mlenga V."/>
            <person name="Montmayeur A."/>
            <person name="Mulrain L."/>
            <person name="Navidi A."/>
            <person name="Naylor J."/>
            <person name="Negash T."/>
            <person name="Nguyen T."/>
            <person name="Nguyen N."/>
            <person name="Nicol R."/>
            <person name="Norbu C."/>
            <person name="Norbu N."/>
            <person name="Novod N."/>
            <person name="O'Neill B."/>
            <person name="Osman S."/>
            <person name="Markiewicz E."/>
            <person name="Oyono O.L."/>
            <person name="Patti C."/>
            <person name="Phunkhang P."/>
            <person name="Pierre F."/>
            <person name="Priest M."/>
            <person name="Raghuraman S."/>
            <person name="Rege F."/>
            <person name="Reyes R."/>
            <person name="Rise C."/>
            <person name="Rogov P."/>
            <person name="Ross K."/>
            <person name="Ryan E."/>
            <person name="Settipalli S."/>
            <person name="Shea T."/>
            <person name="Sherpa N."/>
            <person name="Shi L."/>
            <person name="Shih D."/>
            <person name="Sparrow T."/>
            <person name="Spaulding J."/>
            <person name="Stalker J."/>
            <person name="Stange-Thomann N."/>
            <person name="Stavropoulos S."/>
            <person name="Stone C."/>
            <person name="Strader C."/>
            <person name="Tesfaye S."/>
            <person name="Thomson T."/>
            <person name="Thoulutsang Y."/>
            <person name="Thoulutsang D."/>
            <person name="Topham K."/>
            <person name="Topping I."/>
            <person name="Tsamla T."/>
            <person name="Vassiliev H."/>
            <person name="Vo A."/>
            <person name="Wangchuk T."/>
            <person name="Wangdi T."/>
            <person name="Weiand M."/>
            <person name="Wilkinson J."/>
            <person name="Wilson A."/>
            <person name="Yadav S."/>
            <person name="Young G."/>
            <person name="Yu Q."/>
            <person name="Zembek L."/>
            <person name="Zhong D."/>
            <person name="Zimmer A."/>
            <person name="Zwirko Z."/>
            <person name="Jaffe D.B."/>
            <person name="Alvarez P."/>
            <person name="Brockman W."/>
            <person name="Butler J."/>
            <person name="Chin C."/>
            <person name="Gnerre S."/>
            <person name="Grabherr M."/>
            <person name="Kleber M."/>
            <person name="Mauceli E."/>
            <person name="MacCallum I."/>
        </authorList>
    </citation>
    <scope>NUCLEOTIDE SEQUENCE [LARGE SCALE GENOMIC DNA]</scope>
    <source>
        <strain evidence="4">Tucson 14030-0811.24</strain>
    </source>
</reference>
<sequence length="301" mass="32768">MSFGKFFFGLLLVNLLSSMLEAASMTNRLIQARETSSCESRRTPGPICESCELLATCVSHSSGWVNIPVESCDTDNGFYCNARLGMCSNETGPCHPFGLEGNFQCISQGIFPDPYDCQKYHMCYFVGATLVAATVDCGSDRAFNARTGQCSLTLQDPVCVQQQYSCPFVGYVAPWPTNANIFYVCKAPVKQNLNDTIVIYPSLHRCNDGEIFSDFVCTRGVDTSPPSGSLPGGTDAVNVDPNDDSFSILPTVCQHVGLIADMDDCRKYYYCSALNGTLRHLDCPTGTYYRPESSACVLGAC</sequence>
<dbReference type="GO" id="GO:0005576">
    <property type="term" value="C:extracellular region"/>
    <property type="evidence" value="ECO:0007669"/>
    <property type="project" value="InterPro"/>
</dbReference>
<dbReference type="HOGENOM" id="CLU_066078_0_0_1"/>
<feature type="signal peptide" evidence="1">
    <location>
        <begin position="1"/>
        <end position="22"/>
    </location>
</feature>
<keyword evidence="4" id="KW-1185">Reference proteome</keyword>
<dbReference type="SMART" id="SM00494">
    <property type="entry name" value="ChtBD2"/>
    <property type="match status" value="2"/>
</dbReference>
<evidence type="ECO:0000313" key="4">
    <source>
        <dbReference type="Proteomes" id="UP000007798"/>
    </source>
</evidence>
<organism evidence="3 4">
    <name type="scientific">Drosophila willistoni</name>
    <name type="common">Fruit fly</name>
    <dbReference type="NCBI Taxonomy" id="7260"/>
    <lineage>
        <taxon>Eukaryota</taxon>
        <taxon>Metazoa</taxon>
        <taxon>Ecdysozoa</taxon>
        <taxon>Arthropoda</taxon>
        <taxon>Hexapoda</taxon>
        <taxon>Insecta</taxon>
        <taxon>Pterygota</taxon>
        <taxon>Neoptera</taxon>
        <taxon>Endopterygota</taxon>
        <taxon>Diptera</taxon>
        <taxon>Brachycera</taxon>
        <taxon>Muscomorpha</taxon>
        <taxon>Ephydroidea</taxon>
        <taxon>Drosophilidae</taxon>
        <taxon>Drosophila</taxon>
        <taxon>Sophophora</taxon>
    </lineage>
</organism>
<dbReference type="InterPro" id="IPR002557">
    <property type="entry name" value="Chitin-bd_dom"/>
</dbReference>
<feature type="domain" description="Chitin-binding type-2" evidence="2">
    <location>
        <begin position="102"/>
        <end position="161"/>
    </location>
</feature>
<feature type="domain" description="Chitin-binding type-2" evidence="2">
    <location>
        <begin position="250"/>
        <end position="296"/>
    </location>
</feature>
<dbReference type="PROSITE" id="PS50940">
    <property type="entry name" value="CHIT_BIND_II"/>
    <property type="match status" value="2"/>
</dbReference>
<dbReference type="InParanoid" id="B4N353"/>
<evidence type="ECO:0000259" key="2">
    <source>
        <dbReference type="PROSITE" id="PS50940"/>
    </source>
</evidence>
<name>B4N353_DROWI</name>